<dbReference type="GO" id="GO:0055088">
    <property type="term" value="P:lipid homeostasis"/>
    <property type="evidence" value="ECO:0007669"/>
    <property type="project" value="TreeGrafter"/>
</dbReference>
<dbReference type="AlphaFoldDB" id="A0A7W7ADE2"/>
<name>A0A7W7ADE2_9SPHN</name>
<dbReference type="GO" id="GO:0042171">
    <property type="term" value="F:lysophosphatidic acid acyltransferase activity"/>
    <property type="evidence" value="ECO:0007669"/>
    <property type="project" value="TreeGrafter"/>
</dbReference>
<dbReference type="GO" id="GO:0006654">
    <property type="term" value="P:phosphatidic acid biosynthetic process"/>
    <property type="evidence" value="ECO:0007669"/>
    <property type="project" value="TreeGrafter"/>
</dbReference>
<dbReference type="Pfam" id="PF12697">
    <property type="entry name" value="Abhydrolase_6"/>
    <property type="match status" value="1"/>
</dbReference>
<evidence type="ECO:0000259" key="1">
    <source>
        <dbReference type="Pfam" id="PF12697"/>
    </source>
</evidence>
<proteinExistence type="predicted"/>
<dbReference type="PANTHER" id="PTHR42886">
    <property type="entry name" value="RE40534P-RELATED"/>
    <property type="match status" value="1"/>
</dbReference>
<reference evidence="2 3" key="1">
    <citation type="submission" date="2020-08" db="EMBL/GenBank/DDBJ databases">
        <title>Genomic Encyclopedia of Type Strains, Phase IV (KMG-IV): sequencing the most valuable type-strain genomes for metagenomic binning, comparative biology and taxonomic classification.</title>
        <authorList>
            <person name="Goeker M."/>
        </authorList>
    </citation>
    <scope>NUCLEOTIDE SEQUENCE [LARGE SCALE GENOMIC DNA]</scope>
    <source>
        <strain evidence="2 3">DSM 17507</strain>
    </source>
</reference>
<dbReference type="Proteomes" id="UP000538566">
    <property type="component" value="Unassembled WGS sequence"/>
</dbReference>
<dbReference type="PANTHER" id="PTHR42886:SF29">
    <property type="entry name" value="PUMMELIG, ISOFORM A"/>
    <property type="match status" value="1"/>
</dbReference>
<dbReference type="RefSeq" id="WP_144904033.1">
    <property type="nucleotide sequence ID" value="NZ_JACHOA010000004.1"/>
</dbReference>
<gene>
    <name evidence="2" type="ORF">GGR37_002535</name>
</gene>
<comment type="caution">
    <text evidence="2">The sequence shown here is derived from an EMBL/GenBank/DDBJ whole genome shotgun (WGS) entry which is preliminary data.</text>
</comment>
<evidence type="ECO:0000313" key="3">
    <source>
        <dbReference type="Proteomes" id="UP000538566"/>
    </source>
</evidence>
<keyword evidence="3" id="KW-1185">Reference proteome</keyword>
<dbReference type="SUPFAM" id="SSF53474">
    <property type="entry name" value="alpha/beta-Hydrolases"/>
    <property type="match status" value="1"/>
</dbReference>
<accession>A0A7W7ADE2</accession>
<dbReference type="EMBL" id="JACHOA010000004">
    <property type="protein sequence ID" value="MBB4614249.1"/>
    <property type="molecule type" value="Genomic_DNA"/>
</dbReference>
<sequence>MLDSYGGERPPAPQWFIDAQQMPRDRITFAVDGCDIELICWGKRGQPGMLLLHGSMAHADWWCAVAPLLAKEYRVCSMSFSGMGGSGHREAYSVVQMAQEARAALGAAGLFDADLPPIVACHSFGGKAGSLIAGSDIGERLLGVIFVDSFVVPDQGIGRPPPYRSRLYQTQADAIARFRLSPDQPGGEPFALDAIARAGVKQLPDGSWTWCFDPDFFSKLENGNGWEALLEARCKLAFVRGELSNIVTEDDEALQRRFLRPDTLFVGIPDSYHHVMVDQPLALVTAMRTIAEAWAKERRR</sequence>
<dbReference type="GO" id="GO:0052689">
    <property type="term" value="F:carboxylic ester hydrolase activity"/>
    <property type="evidence" value="ECO:0007669"/>
    <property type="project" value="TreeGrafter"/>
</dbReference>
<organism evidence="2 3">
    <name type="scientific">Novosphingobium taihuense</name>
    <dbReference type="NCBI Taxonomy" id="260085"/>
    <lineage>
        <taxon>Bacteria</taxon>
        <taxon>Pseudomonadati</taxon>
        <taxon>Pseudomonadota</taxon>
        <taxon>Alphaproteobacteria</taxon>
        <taxon>Sphingomonadales</taxon>
        <taxon>Sphingomonadaceae</taxon>
        <taxon>Novosphingobium</taxon>
    </lineage>
</organism>
<dbReference type="OrthoDB" id="9804723at2"/>
<dbReference type="InterPro" id="IPR029058">
    <property type="entry name" value="AB_hydrolase_fold"/>
</dbReference>
<dbReference type="Gene3D" id="3.40.50.1820">
    <property type="entry name" value="alpha/beta hydrolase"/>
    <property type="match status" value="1"/>
</dbReference>
<evidence type="ECO:0000313" key="2">
    <source>
        <dbReference type="EMBL" id="MBB4614249.1"/>
    </source>
</evidence>
<protein>
    <submittedName>
        <fullName evidence="2">Pimeloyl-ACP methyl ester carboxylesterase</fullName>
    </submittedName>
</protein>
<feature type="domain" description="AB hydrolase-1" evidence="1">
    <location>
        <begin position="50"/>
        <end position="284"/>
    </location>
</feature>
<dbReference type="InterPro" id="IPR000073">
    <property type="entry name" value="AB_hydrolase_1"/>
</dbReference>